<organism evidence="3 4">
    <name type="scientific">Chitinophaga tropicalis</name>
    <dbReference type="NCBI Taxonomy" id="2683588"/>
    <lineage>
        <taxon>Bacteria</taxon>
        <taxon>Pseudomonadati</taxon>
        <taxon>Bacteroidota</taxon>
        <taxon>Chitinophagia</taxon>
        <taxon>Chitinophagales</taxon>
        <taxon>Chitinophagaceae</taxon>
        <taxon>Chitinophaga</taxon>
    </lineage>
</organism>
<evidence type="ECO:0000313" key="4">
    <source>
        <dbReference type="Proteomes" id="UP000461730"/>
    </source>
</evidence>
<comment type="caution">
    <text evidence="3">The sequence shown here is derived from an EMBL/GenBank/DDBJ whole genome shotgun (WGS) entry which is preliminary data.</text>
</comment>
<feature type="chain" id="PRO_5029524386" description="DUF1735 domain-containing protein" evidence="2">
    <location>
        <begin position="21"/>
        <end position="195"/>
    </location>
</feature>
<dbReference type="EMBL" id="WRXN01000004">
    <property type="protein sequence ID" value="MVT08911.1"/>
    <property type="molecule type" value="Genomic_DNA"/>
</dbReference>
<proteinExistence type="predicted"/>
<name>A0A7K1U3I4_9BACT</name>
<feature type="region of interest" description="Disordered" evidence="1">
    <location>
        <begin position="23"/>
        <end position="44"/>
    </location>
</feature>
<gene>
    <name evidence="3" type="ORF">GO493_11615</name>
</gene>
<evidence type="ECO:0008006" key="5">
    <source>
        <dbReference type="Google" id="ProtNLM"/>
    </source>
</evidence>
<accession>A0A7K1U3I4</accession>
<protein>
    <recommendedName>
        <fullName evidence="5">DUF1735 domain-containing protein</fullName>
    </recommendedName>
</protein>
<dbReference type="AlphaFoldDB" id="A0A7K1U3I4"/>
<sequence length="195" mass="20897">MKRYLLLLMAAFALAYTACSKESGIDGNTDPEDSTSTPPNTKKDSIVSYSSVQFALLPGSETYGRVFSTIKGKVYTDNVPDSIGKYLDLAFINFGSSSMFFASVNDPSFDLKLPGVTTTLVRNTVPDSVLAVSAFDTLSHAATLNKQTIATDDGSFASTDLPVLILFQNGYGKKGVIKVKSMGLETITADIKVVY</sequence>
<evidence type="ECO:0000313" key="3">
    <source>
        <dbReference type="EMBL" id="MVT08911.1"/>
    </source>
</evidence>
<dbReference type="Proteomes" id="UP000461730">
    <property type="component" value="Unassembled WGS sequence"/>
</dbReference>
<feature type="signal peptide" evidence="2">
    <location>
        <begin position="1"/>
        <end position="20"/>
    </location>
</feature>
<dbReference type="RefSeq" id="WP_157306329.1">
    <property type="nucleotide sequence ID" value="NZ_WRXN01000004.1"/>
</dbReference>
<keyword evidence="4" id="KW-1185">Reference proteome</keyword>
<evidence type="ECO:0000256" key="1">
    <source>
        <dbReference type="SAM" id="MobiDB-lite"/>
    </source>
</evidence>
<reference evidence="3 4" key="1">
    <citation type="submission" date="2019-12" db="EMBL/GenBank/DDBJ databases">
        <title>Chitinophaga sp. strain ysch24 (GDMCC 1.1355), whole genome shotgun sequence.</title>
        <authorList>
            <person name="Zhang X."/>
        </authorList>
    </citation>
    <scope>NUCLEOTIDE SEQUENCE [LARGE SCALE GENOMIC DNA]</scope>
    <source>
        <strain evidence="4">ysch24</strain>
    </source>
</reference>
<evidence type="ECO:0000256" key="2">
    <source>
        <dbReference type="SAM" id="SignalP"/>
    </source>
</evidence>
<keyword evidence="2" id="KW-0732">Signal</keyword>